<comment type="similarity">
    <text evidence="2">Belongs to the FAD-binding monooxygenase family.</text>
</comment>
<organism evidence="7 8">
    <name type="scientific">Oculimacula yallundae</name>
    <dbReference type="NCBI Taxonomy" id="86028"/>
    <lineage>
        <taxon>Eukaryota</taxon>
        <taxon>Fungi</taxon>
        <taxon>Dikarya</taxon>
        <taxon>Ascomycota</taxon>
        <taxon>Pezizomycotina</taxon>
        <taxon>Leotiomycetes</taxon>
        <taxon>Helotiales</taxon>
        <taxon>Ploettnerulaceae</taxon>
        <taxon>Oculimacula</taxon>
    </lineage>
</organism>
<keyword evidence="6" id="KW-0560">Oxidoreductase</keyword>
<dbReference type="EMBL" id="JAZHXI010000007">
    <property type="protein sequence ID" value="KAL2069473.1"/>
    <property type="molecule type" value="Genomic_DNA"/>
</dbReference>
<accession>A0ABR4CJT1</accession>
<evidence type="ECO:0000256" key="4">
    <source>
        <dbReference type="ARBA" id="ARBA00022827"/>
    </source>
</evidence>
<keyword evidence="3" id="KW-0285">Flavoprotein</keyword>
<evidence type="ECO:0000256" key="1">
    <source>
        <dbReference type="ARBA" id="ARBA00001974"/>
    </source>
</evidence>
<comment type="caution">
    <text evidence="7">The sequence shown here is derived from an EMBL/GenBank/DDBJ whole genome shotgun (WGS) entry which is preliminary data.</text>
</comment>
<dbReference type="PANTHER" id="PTHR43098:SF2">
    <property type="entry name" value="FAD-BINDING MONOOXYGENASE AUSB-RELATED"/>
    <property type="match status" value="1"/>
</dbReference>
<name>A0ABR4CJT1_9HELO</name>
<dbReference type="InterPro" id="IPR050775">
    <property type="entry name" value="FAD-binding_Monooxygenases"/>
</dbReference>
<dbReference type="SUPFAM" id="SSF51905">
    <property type="entry name" value="FAD/NAD(P)-binding domain"/>
    <property type="match status" value="3"/>
</dbReference>
<reference evidence="7 8" key="1">
    <citation type="journal article" date="2024" name="Commun. Biol.">
        <title>Comparative genomic analysis of thermophilic fungi reveals convergent evolutionary adaptations and gene losses.</title>
        <authorList>
            <person name="Steindorff A.S."/>
            <person name="Aguilar-Pontes M.V."/>
            <person name="Robinson A.J."/>
            <person name="Andreopoulos B."/>
            <person name="LaButti K."/>
            <person name="Kuo A."/>
            <person name="Mondo S."/>
            <person name="Riley R."/>
            <person name="Otillar R."/>
            <person name="Haridas S."/>
            <person name="Lipzen A."/>
            <person name="Grimwood J."/>
            <person name="Schmutz J."/>
            <person name="Clum A."/>
            <person name="Reid I.D."/>
            <person name="Moisan M.C."/>
            <person name="Butler G."/>
            <person name="Nguyen T.T.M."/>
            <person name="Dewar K."/>
            <person name="Conant G."/>
            <person name="Drula E."/>
            <person name="Henrissat B."/>
            <person name="Hansel C."/>
            <person name="Singer S."/>
            <person name="Hutchinson M.I."/>
            <person name="de Vries R.P."/>
            <person name="Natvig D.O."/>
            <person name="Powell A.J."/>
            <person name="Tsang A."/>
            <person name="Grigoriev I.V."/>
        </authorList>
    </citation>
    <scope>NUCLEOTIDE SEQUENCE [LARGE SCALE GENOMIC DNA]</scope>
    <source>
        <strain evidence="7 8">CBS 494.80</strain>
    </source>
</reference>
<dbReference type="Gene3D" id="3.50.50.60">
    <property type="entry name" value="FAD/NAD(P)-binding domain"/>
    <property type="match status" value="2"/>
</dbReference>
<evidence type="ECO:0000256" key="2">
    <source>
        <dbReference type="ARBA" id="ARBA00010139"/>
    </source>
</evidence>
<comment type="cofactor">
    <cofactor evidence="1">
        <name>FAD</name>
        <dbReference type="ChEBI" id="CHEBI:57692"/>
    </cofactor>
</comment>
<sequence>MIRISADDPLTLNSQLNCVYDATLEPSIMELQYLGEAVHLQYTVPYLATTFTPQNCDQNYLSASDFHFTRCNIDSYLHVGMAINNLQEKYDQERKRRLNDKGLGQYLSKTQTAEYILHEDPWVEEGTPVQRPVPDGGHVKMAIFGAGFGGLCLAVRALTEGSANSPADILIVDGAGGFGGTWYHNRYPGLMCDVESYIYLPLLEETGYMPKRKYASGEEIREYCNIVATKFDLHKRAMFQTRGKALTWDATAQHWICEVSVKPIGQEASTMRFTADYALISSGGFTEMKIPDISGLADYKGKMLHTGRWDYDITGGSVANPVLSKLRDQRVALIGTGATAIQATPATAEYAGELYVFQRTASAVDARGNRDTDPEEWKKIATRKGWQAARANNFQAFTEGKDRLPELDLVSDGMTQMPSLSGAWGSSAEVKAEDTASYIAMMNEMDAVRSDRVRQRALDVVKNQETAKALQAWYPGWCKRPTFHDEYLEAFNRPNAHLVDTAPTGVTKLTENGIFHNGKEYPVDVIIWSTGYGSPLTESLAGKAGMTITGKDGLIFEERFQQLKLNSLHGLIAHHFPNLFYNGLSQAGVGVNQVQRLDDQSIHIAFTIREAEKKNHGKKTIIEPTDAACEDWADQVASRAHLMGTMANCTPGYLNSEGAVDKMTPEIQMAMARVSIWGSGYLSYAKILSDWRERGNLEGFEISAA</sequence>
<evidence type="ECO:0000256" key="6">
    <source>
        <dbReference type="ARBA" id="ARBA00023002"/>
    </source>
</evidence>
<evidence type="ECO:0000313" key="7">
    <source>
        <dbReference type="EMBL" id="KAL2069473.1"/>
    </source>
</evidence>
<dbReference type="InterPro" id="IPR036188">
    <property type="entry name" value="FAD/NAD-bd_sf"/>
</dbReference>
<keyword evidence="4" id="KW-0274">FAD</keyword>
<keyword evidence="5" id="KW-0521">NADP</keyword>
<proteinExistence type="inferred from homology"/>
<keyword evidence="8" id="KW-1185">Reference proteome</keyword>
<gene>
    <name evidence="7" type="ORF">VTL71DRAFT_14152</name>
</gene>
<dbReference type="PANTHER" id="PTHR43098">
    <property type="entry name" value="L-ORNITHINE N(5)-MONOOXYGENASE-RELATED"/>
    <property type="match status" value="1"/>
</dbReference>
<dbReference type="Proteomes" id="UP001595075">
    <property type="component" value="Unassembled WGS sequence"/>
</dbReference>
<evidence type="ECO:0008006" key="9">
    <source>
        <dbReference type="Google" id="ProtNLM"/>
    </source>
</evidence>
<dbReference type="Pfam" id="PF13450">
    <property type="entry name" value="NAD_binding_8"/>
    <property type="match status" value="1"/>
</dbReference>
<protein>
    <recommendedName>
        <fullName evidence="9">FAD/NAD(P)-binding domain-containing protein</fullName>
    </recommendedName>
</protein>
<evidence type="ECO:0000256" key="5">
    <source>
        <dbReference type="ARBA" id="ARBA00022857"/>
    </source>
</evidence>
<evidence type="ECO:0000256" key="3">
    <source>
        <dbReference type="ARBA" id="ARBA00022630"/>
    </source>
</evidence>
<evidence type="ECO:0000313" key="8">
    <source>
        <dbReference type="Proteomes" id="UP001595075"/>
    </source>
</evidence>